<feature type="domain" description="CcmH/CycL/Ccl2/NrfF N-terminal" evidence="7">
    <location>
        <begin position="50"/>
        <end position="155"/>
    </location>
</feature>
<feature type="compositionally biased region" description="Low complexity" evidence="6">
    <location>
        <begin position="154"/>
        <end position="165"/>
    </location>
</feature>
<dbReference type="InterPro" id="IPR005616">
    <property type="entry name" value="CcmH/CycL/Ccl2/NrfF_N"/>
</dbReference>
<proteinExistence type="inferred from homology"/>
<dbReference type="Pfam" id="PF03918">
    <property type="entry name" value="CcmH"/>
    <property type="match status" value="1"/>
</dbReference>
<dbReference type="RefSeq" id="WP_104986141.1">
    <property type="nucleotide sequence ID" value="NZ_CP012673.1"/>
</dbReference>
<evidence type="ECO:0000259" key="7">
    <source>
        <dbReference type="Pfam" id="PF03918"/>
    </source>
</evidence>
<dbReference type="InterPro" id="IPR038297">
    <property type="entry name" value="CcmH/CycL/NrfF/Ccl2_sf"/>
</dbReference>
<feature type="transmembrane region" description="Helical" evidence="5">
    <location>
        <begin position="123"/>
        <end position="143"/>
    </location>
</feature>
<comment type="function">
    <text evidence="5">Possible subunit of a heme lyase.</text>
</comment>
<protein>
    <recommendedName>
        <fullName evidence="5">Cytochrome c-type biogenesis protein</fullName>
    </recommendedName>
</protein>
<keyword evidence="4 5" id="KW-0408">Iron</keyword>
<evidence type="ECO:0000256" key="2">
    <source>
        <dbReference type="ARBA" id="ARBA00022617"/>
    </source>
</evidence>
<evidence type="ECO:0000256" key="4">
    <source>
        <dbReference type="ARBA" id="ARBA00023004"/>
    </source>
</evidence>
<evidence type="ECO:0000313" key="9">
    <source>
        <dbReference type="Proteomes" id="UP000238348"/>
    </source>
</evidence>
<organism evidence="8 9">
    <name type="scientific">Sorangium cellulosum</name>
    <name type="common">Polyangium cellulosum</name>
    <dbReference type="NCBI Taxonomy" id="56"/>
    <lineage>
        <taxon>Bacteria</taxon>
        <taxon>Pseudomonadati</taxon>
        <taxon>Myxococcota</taxon>
        <taxon>Polyangia</taxon>
        <taxon>Polyangiales</taxon>
        <taxon>Polyangiaceae</taxon>
        <taxon>Sorangium</taxon>
    </lineage>
</organism>
<dbReference type="Gene3D" id="1.10.8.640">
    <property type="entry name" value="Cytochrome C biogenesis protein"/>
    <property type="match status" value="1"/>
</dbReference>
<feature type="transmembrane region" description="Helical" evidence="5">
    <location>
        <begin position="7"/>
        <end position="25"/>
    </location>
</feature>
<comment type="similarity">
    <text evidence="1 5">Belongs to the CcmH/CycL/Ccl2/NrfF family.</text>
</comment>
<keyword evidence="5" id="KW-0812">Transmembrane</keyword>
<feature type="region of interest" description="Disordered" evidence="6">
    <location>
        <begin position="154"/>
        <end position="198"/>
    </location>
</feature>
<keyword evidence="5" id="KW-0472">Membrane</keyword>
<evidence type="ECO:0000256" key="1">
    <source>
        <dbReference type="ARBA" id="ARBA00010342"/>
    </source>
</evidence>
<feature type="compositionally biased region" description="Basic and acidic residues" evidence="6">
    <location>
        <begin position="174"/>
        <end position="198"/>
    </location>
</feature>
<keyword evidence="2 5" id="KW-0349">Heme</keyword>
<dbReference type="CDD" id="cd16378">
    <property type="entry name" value="CcmH_N"/>
    <property type="match status" value="1"/>
</dbReference>
<keyword evidence="5" id="KW-0732">Signal</keyword>
<dbReference type="AlphaFoldDB" id="A0A2L0F9J7"/>
<dbReference type="EMBL" id="CP012673">
    <property type="protein sequence ID" value="AUX48258.1"/>
    <property type="molecule type" value="Genomic_DNA"/>
</dbReference>
<name>A0A2L0F9J7_SORCE</name>
<reference evidence="8 9" key="1">
    <citation type="submission" date="2015-09" db="EMBL/GenBank/DDBJ databases">
        <title>Sorangium comparison.</title>
        <authorList>
            <person name="Zaburannyi N."/>
            <person name="Bunk B."/>
            <person name="Overmann J."/>
            <person name="Mueller R."/>
        </authorList>
    </citation>
    <scope>NUCLEOTIDE SEQUENCE [LARGE SCALE GENOMIC DNA]</scope>
    <source>
        <strain evidence="8 9">So ce26</strain>
    </source>
</reference>
<evidence type="ECO:0000256" key="6">
    <source>
        <dbReference type="SAM" id="MobiDB-lite"/>
    </source>
</evidence>
<accession>A0A2L0F9J7</accession>
<keyword evidence="5" id="KW-1133">Transmembrane helix</keyword>
<dbReference type="Proteomes" id="UP000238348">
    <property type="component" value="Chromosome"/>
</dbReference>
<evidence type="ECO:0000256" key="3">
    <source>
        <dbReference type="ARBA" id="ARBA00022723"/>
    </source>
</evidence>
<evidence type="ECO:0000313" key="8">
    <source>
        <dbReference type="EMBL" id="AUX48258.1"/>
    </source>
</evidence>
<dbReference type="OrthoDB" id="5513480at2"/>
<evidence type="ECO:0000256" key="5">
    <source>
        <dbReference type="RuleBase" id="RU364112"/>
    </source>
</evidence>
<sequence length="198" mass="21470">MSSTRKLIQGITLLVAGVIALVVMLRSPEFAHGQQLGEGMVRTGVVGIQNETERKLFWSLICTCGCPRETLGTCTCGSAHERRDELREALAEGRSVEDIQAAYVERFGSAALAVPPNKGSQRLLFLFPLAAIAIGAGFVVVTLRRWKRRSDETAAAARASADAAPGAGGQDRVAPGERDRYDDKLDDELKSLDREDRE</sequence>
<dbReference type="GO" id="GO:0046872">
    <property type="term" value="F:metal ion binding"/>
    <property type="evidence" value="ECO:0007669"/>
    <property type="project" value="UniProtKB-KW"/>
</dbReference>
<keyword evidence="3 5" id="KW-0479">Metal-binding</keyword>
<gene>
    <name evidence="8" type="primary">ccmF</name>
    <name evidence="8" type="ORF">SOCE26_097900</name>
</gene>